<dbReference type="RefSeq" id="XP_005837922.1">
    <property type="nucleotide sequence ID" value="XM_005837865.1"/>
</dbReference>
<accession>L1JR73</accession>
<name>L1JR73_GUITC</name>
<dbReference type="KEGG" id="gtt:GUITHDRAFT_103523"/>
<keyword evidence="4" id="KW-1185">Reference proteome</keyword>
<dbReference type="OrthoDB" id="347244at2759"/>
<dbReference type="Proteomes" id="UP000011087">
    <property type="component" value="Unassembled WGS sequence"/>
</dbReference>
<dbReference type="EnsemblProtists" id="EKX50942">
    <property type="protein sequence ID" value="EKX50942"/>
    <property type="gene ID" value="GUITHDRAFT_103523"/>
</dbReference>
<gene>
    <name evidence="2" type="ORF">GUITHDRAFT_103523</name>
</gene>
<keyword evidence="1" id="KW-1133">Transmembrane helix</keyword>
<keyword evidence="1" id="KW-0472">Membrane</keyword>
<dbReference type="InterPro" id="IPR031390">
    <property type="entry name" value="OFCC1"/>
</dbReference>
<evidence type="ECO:0000313" key="2">
    <source>
        <dbReference type="EMBL" id="EKX50942.1"/>
    </source>
</evidence>
<dbReference type="GeneID" id="17307559"/>
<dbReference type="HOGENOM" id="CLU_1690055_0_0_1"/>
<reference evidence="2 4" key="1">
    <citation type="journal article" date="2012" name="Nature">
        <title>Algal genomes reveal evolutionary mosaicism and the fate of nucleomorphs.</title>
        <authorList>
            <consortium name="DOE Joint Genome Institute"/>
            <person name="Curtis B.A."/>
            <person name="Tanifuji G."/>
            <person name="Burki F."/>
            <person name="Gruber A."/>
            <person name="Irimia M."/>
            <person name="Maruyama S."/>
            <person name="Arias M.C."/>
            <person name="Ball S.G."/>
            <person name="Gile G.H."/>
            <person name="Hirakawa Y."/>
            <person name="Hopkins J.F."/>
            <person name="Kuo A."/>
            <person name="Rensing S.A."/>
            <person name="Schmutz J."/>
            <person name="Symeonidi A."/>
            <person name="Elias M."/>
            <person name="Eveleigh R.J."/>
            <person name="Herman E.K."/>
            <person name="Klute M.J."/>
            <person name="Nakayama T."/>
            <person name="Obornik M."/>
            <person name="Reyes-Prieto A."/>
            <person name="Armbrust E.V."/>
            <person name="Aves S.J."/>
            <person name="Beiko R.G."/>
            <person name="Coutinho P."/>
            <person name="Dacks J.B."/>
            <person name="Durnford D.G."/>
            <person name="Fast N.M."/>
            <person name="Green B.R."/>
            <person name="Grisdale C.J."/>
            <person name="Hempel F."/>
            <person name="Henrissat B."/>
            <person name="Hoppner M.P."/>
            <person name="Ishida K."/>
            <person name="Kim E."/>
            <person name="Koreny L."/>
            <person name="Kroth P.G."/>
            <person name="Liu Y."/>
            <person name="Malik S.B."/>
            <person name="Maier U.G."/>
            <person name="McRose D."/>
            <person name="Mock T."/>
            <person name="Neilson J.A."/>
            <person name="Onodera N.T."/>
            <person name="Poole A.M."/>
            <person name="Pritham E.J."/>
            <person name="Richards T.A."/>
            <person name="Rocap G."/>
            <person name="Roy S.W."/>
            <person name="Sarai C."/>
            <person name="Schaack S."/>
            <person name="Shirato S."/>
            <person name="Slamovits C.H."/>
            <person name="Spencer D.F."/>
            <person name="Suzuki S."/>
            <person name="Worden A.Z."/>
            <person name="Zauner S."/>
            <person name="Barry K."/>
            <person name="Bell C."/>
            <person name="Bharti A.K."/>
            <person name="Crow J.A."/>
            <person name="Grimwood J."/>
            <person name="Kramer R."/>
            <person name="Lindquist E."/>
            <person name="Lucas S."/>
            <person name="Salamov A."/>
            <person name="McFadden G.I."/>
            <person name="Lane C.E."/>
            <person name="Keeling P.J."/>
            <person name="Gray M.W."/>
            <person name="Grigoriev I.V."/>
            <person name="Archibald J.M."/>
        </authorList>
    </citation>
    <scope>NUCLEOTIDE SEQUENCE</scope>
    <source>
        <strain evidence="2 4">CCMP2712</strain>
    </source>
</reference>
<keyword evidence="1" id="KW-0812">Transmembrane</keyword>
<dbReference type="PANTHER" id="PTHR33862">
    <property type="entry name" value="OROFACIAL CLEFT 1 CANDIDATE GENE 1 PROTEIN"/>
    <property type="match status" value="1"/>
</dbReference>
<evidence type="ECO:0000313" key="3">
    <source>
        <dbReference type="EnsemblProtists" id="EKX50942"/>
    </source>
</evidence>
<evidence type="ECO:0000313" key="4">
    <source>
        <dbReference type="Proteomes" id="UP000011087"/>
    </source>
</evidence>
<reference evidence="4" key="2">
    <citation type="submission" date="2012-11" db="EMBL/GenBank/DDBJ databases">
        <authorList>
            <person name="Kuo A."/>
            <person name="Curtis B.A."/>
            <person name="Tanifuji G."/>
            <person name="Burki F."/>
            <person name="Gruber A."/>
            <person name="Irimia M."/>
            <person name="Maruyama S."/>
            <person name="Arias M.C."/>
            <person name="Ball S.G."/>
            <person name="Gile G.H."/>
            <person name="Hirakawa Y."/>
            <person name="Hopkins J.F."/>
            <person name="Rensing S.A."/>
            <person name="Schmutz J."/>
            <person name="Symeonidi A."/>
            <person name="Elias M."/>
            <person name="Eveleigh R.J."/>
            <person name="Herman E.K."/>
            <person name="Klute M.J."/>
            <person name="Nakayama T."/>
            <person name="Obornik M."/>
            <person name="Reyes-Prieto A."/>
            <person name="Armbrust E.V."/>
            <person name="Aves S.J."/>
            <person name="Beiko R.G."/>
            <person name="Coutinho P."/>
            <person name="Dacks J.B."/>
            <person name="Durnford D.G."/>
            <person name="Fast N.M."/>
            <person name="Green B.R."/>
            <person name="Grisdale C."/>
            <person name="Hempe F."/>
            <person name="Henrissat B."/>
            <person name="Hoppner M.P."/>
            <person name="Ishida K.-I."/>
            <person name="Kim E."/>
            <person name="Koreny L."/>
            <person name="Kroth P.G."/>
            <person name="Liu Y."/>
            <person name="Malik S.-B."/>
            <person name="Maier U.G."/>
            <person name="McRose D."/>
            <person name="Mock T."/>
            <person name="Neilson J.A."/>
            <person name="Onodera N.T."/>
            <person name="Poole A.M."/>
            <person name="Pritham E.J."/>
            <person name="Richards T.A."/>
            <person name="Rocap G."/>
            <person name="Roy S.W."/>
            <person name="Sarai C."/>
            <person name="Schaack S."/>
            <person name="Shirato S."/>
            <person name="Slamovits C.H."/>
            <person name="Spencer D.F."/>
            <person name="Suzuki S."/>
            <person name="Worden A.Z."/>
            <person name="Zauner S."/>
            <person name="Barry K."/>
            <person name="Bell C."/>
            <person name="Bharti A.K."/>
            <person name="Crow J.A."/>
            <person name="Grimwood J."/>
            <person name="Kramer R."/>
            <person name="Lindquist E."/>
            <person name="Lucas S."/>
            <person name="Salamov A."/>
            <person name="McFadden G.I."/>
            <person name="Lane C.E."/>
            <person name="Keeling P.J."/>
            <person name="Gray M.W."/>
            <person name="Grigoriev I.V."/>
            <person name="Archibald J.M."/>
        </authorList>
    </citation>
    <scope>NUCLEOTIDE SEQUENCE</scope>
    <source>
        <strain evidence="4">CCMP2712</strain>
    </source>
</reference>
<organism evidence="2">
    <name type="scientific">Guillardia theta (strain CCMP2712)</name>
    <name type="common">Cryptophyte</name>
    <dbReference type="NCBI Taxonomy" id="905079"/>
    <lineage>
        <taxon>Eukaryota</taxon>
        <taxon>Cryptophyceae</taxon>
        <taxon>Pyrenomonadales</taxon>
        <taxon>Geminigeraceae</taxon>
        <taxon>Guillardia</taxon>
    </lineage>
</organism>
<proteinExistence type="predicted"/>
<evidence type="ECO:0000256" key="1">
    <source>
        <dbReference type="SAM" id="Phobius"/>
    </source>
</evidence>
<reference evidence="3" key="3">
    <citation type="submission" date="2015-06" db="UniProtKB">
        <authorList>
            <consortium name="EnsemblProtists"/>
        </authorList>
    </citation>
    <scope>IDENTIFICATION</scope>
</reference>
<dbReference type="AlphaFoldDB" id="L1JR73"/>
<dbReference type="PANTHER" id="PTHR33862:SF3">
    <property type="entry name" value="OROFACIAL CLEFT 1 CANDIDATE GENE 1 PROTEIN"/>
    <property type="match status" value="1"/>
</dbReference>
<sequence length="156" mass="17250">MQISVPCAGGVRAAQDDTFIVDVASSAFSQCIPNGFADSSLLSRQQLKALSDVCNSEIYRIWYHFRLREGDGSVAPVIIFIVYMGLTSIETVMYYTYILNFHEDGRILDLYRRLIAKEGTLFCPLDVEVSPAELMTILQVCLLCSSSPSSVPLLAP</sequence>
<protein>
    <submittedName>
        <fullName evidence="2 3">Uncharacterized protein</fullName>
    </submittedName>
</protein>
<dbReference type="EMBL" id="JH992977">
    <property type="protein sequence ID" value="EKX50942.1"/>
    <property type="molecule type" value="Genomic_DNA"/>
</dbReference>
<feature type="transmembrane region" description="Helical" evidence="1">
    <location>
        <begin position="74"/>
        <end position="97"/>
    </location>
</feature>
<dbReference type="PaxDb" id="55529-EKX50942"/>